<sequence>MLDSITNIVSTGSITLESLLLCTLASLALGMGVALIHMFRNIYSKNFIVTLALLPAIVQVIITMVNGNLGTGVAVMGAFSLVRFRSIPGGAREIGSIFLAMALGLATGMGHITIAFMFLAIIGAMTLLLNSVRFGEQKETEKELKITIPENLDYEGIFDDLFDKYTKGAELVKVKTTNMGSLYELHYRIILKGSTIEKKFLDELRCRNGNLNIVCGRISSNHGEL</sequence>
<gene>
    <name evidence="2" type="ORF">EAL2_c07780</name>
</gene>
<evidence type="ECO:0000313" key="2">
    <source>
        <dbReference type="EMBL" id="AHM56078.1"/>
    </source>
</evidence>
<dbReference type="KEGG" id="eac:EAL2_c07780"/>
<evidence type="ECO:0008006" key="4">
    <source>
        <dbReference type="Google" id="ProtNLM"/>
    </source>
</evidence>
<dbReference type="InterPro" id="IPR032531">
    <property type="entry name" value="DUF4956"/>
</dbReference>
<keyword evidence="1" id="KW-1133">Transmembrane helix</keyword>
<dbReference type="Pfam" id="PF16316">
    <property type="entry name" value="DUF4956"/>
    <property type="match status" value="1"/>
</dbReference>
<name>W8TE27_PEPAC</name>
<dbReference type="EMBL" id="CP007452">
    <property type="protein sequence ID" value="AHM56078.1"/>
    <property type="molecule type" value="Genomic_DNA"/>
</dbReference>
<dbReference type="RefSeq" id="WP_025435109.1">
    <property type="nucleotide sequence ID" value="NZ_CP007452.1"/>
</dbReference>
<keyword evidence="1" id="KW-0472">Membrane</keyword>
<dbReference type="HOGENOM" id="CLU_100966_1_0_9"/>
<feature type="transmembrane region" description="Helical" evidence="1">
    <location>
        <begin position="96"/>
        <end position="129"/>
    </location>
</feature>
<dbReference type="PATRIC" id="fig|1286171.3.peg.723"/>
<evidence type="ECO:0000313" key="3">
    <source>
        <dbReference type="Proteomes" id="UP000019591"/>
    </source>
</evidence>
<dbReference type="AlphaFoldDB" id="W8TE27"/>
<reference evidence="2 3" key="1">
    <citation type="journal article" date="2014" name="Genome Announc.">
        <title>Complete Genome Sequence of Amino Acid-Utilizing Eubacterium acidaminophilum al-2 (DSM 3953).</title>
        <authorList>
            <person name="Poehlein A."/>
            <person name="Andreesen J.R."/>
            <person name="Daniel R."/>
        </authorList>
    </citation>
    <scope>NUCLEOTIDE SEQUENCE [LARGE SCALE GENOMIC DNA]</scope>
    <source>
        <strain evidence="2 3">DSM 3953</strain>
    </source>
</reference>
<dbReference type="eggNOG" id="COG1285">
    <property type="taxonomic scope" value="Bacteria"/>
</dbReference>
<dbReference type="Proteomes" id="UP000019591">
    <property type="component" value="Chromosome"/>
</dbReference>
<dbReference type="STRING" id="1286171.EAL2_c07780"/>
<protein>
    <recommendedName>
        <fullName evidence="4">DUF4956 domain-containing protein</fullName>
    </recommendedName>
</protein>
<dbReference type="OrthoDB" id="9803265at2"/>
<accession>W8TE27</accession>
<keyword evidence="1" id="KW-0812">Transmembrane</keyword>
<feature type="transmembrane region" description="Helical" evidence="1">
    <location>
        <begin position="51"/>
        <end position="76"/>
    </location>
</feature>
<feature type="transmembrane region" description="Helical" evidence="1">
    <location>
        <begin position="18"/>
        <end position="39"/>
    </location>
</feature>
<evidence type="ECO:0000256" key="1">
    <source>
        <dbReference type="SAM" id="Phobius"/>
    </source>
</evidence>
<keyword evidence="3" id="KW-1185">Reference proteome</keyword>
<proteinExistence type="predicted"/>
<organism evidence="2 3">
    <name type="scientific">Peptoclostridium acidaminophilum DSM 3953</name>
    <dbReference type="NCBI Taxonomy" id="1286171"/>
    <lineage>
        <taxon>Bacteria</taxon>
        <taxon>Bacillati</taxon>
        <taxon>Bacillota</taxon>
        <taxon>Clostridia</taxon>
        <taxon>Peptostreptococcales</taxon>
        <taxon>Peptoclostridiaceae</taxon>
        <taxon>Peptoclostridium</taxon>
    </lineage>
</organism>